<reference evidence="2 3" key="1">
    <citation type="journal article" date="2013" name="MBio">
        <title>Genome sequencing of the plant pathogen Taphrina deformans, the causal agent of peach leaf curl.</title>
        <authorList>
            <person name="Cisse O.H."/>
            <person name="Almeida J.M.G.C.F."/>
            <person name="Fonseca A."/>
            <person name="Kumar A.A."/>
            <person name="Salojaervi J."/>
            <person name="Overmyer K."/>
            <person name="Hauser P.M."/>
            <person name="Pagni M."/>
        </authorList>
    </citation>
    <scope>NUCLEOTIDE SEQUENCE [LARGE SCALE GENOMIC DNA]</scope>
    <source>
        <strain evidence="3">PYCC 5710 / ATCC 11124 / CBS 356.35 / IMI 108563 / JCM 9778 / NBRC 8474</strain>
    </source>
</reference>
<evidence type="ECO:0000313" key="2">
    <source>
        <dbReference type="EMBL" id="CCG81899.1"/>
    </source>
</evidence>
<dbReference type="GO" id="GO:0001002">
    <property type="term" value="F:RNA polymerase III type 1 promoter sequence-specific DNA binding"/>
    <property type="evidence" value="ECO:0007669"/>
    <property type="project" value="TreeGrafter"/>
</dbReference>
<proteinExistence type="predicted"/>
<dbReference type="InterPro" id="IPR040454">
    <property type="entry name" value="TF_IIIC_Tfc1/Sfc1"/>
</dbReference>
<dbReference type="EMBL" id="CAHR02000062">
    <property type="protein sequence ID" value="CCG81899.1"/>
    <property type="molecule type" value="Genomic_DNA"/>
</dbReference>
<dbReference type="InterPro" id="IPR041499">
    <property type="entry name" value="Tfc1/Sfc1_N"/>
</dbReference>
<dbReference type="STRING" id="1097556.R4X8G8"/>
<evidence type="ECO:0000313" key="3">
    <source>
        <dbReference type="Proteomes" id="UP000013776"/>
    </source>
</evidence>
<dbReference type="VEuPathDB" id="FungiDB:TAPDE_001781"/>
<feature type="domain" description="Transcription factor IIIC subunit Tfc1/Sfc1 triple barrel" evidence="1">
    <location>
        <begin position="12"/>
        <end position="104"/>
    </location>
</feature>
<protein>
    <submittedName>
        <fullName evidence="2">Transcription factor tau subunit sfc15 / FY16936</fullName>
    </submittedName>
</protein>
<accession>R4X8G8</accession>
<dbReference type="PANTHER" id="PTHR13230">
    <property type="entry name" value="GENERAL TRANSCRIPTION FACTOR IIIC, POLYPEPTIDE 5"/>
    <property type="match status" value="1"/>
</dbReference>
<keyword evidence="3" id="KW-1185">Reference proteome</keyword>
<dbReference type="GO" id="GO:0001003">
    <property type="term" value="F:RNA polymerase III type 2 promoter sequence-specific DNA binding"/>
    <property type="evidence" value="ECO:0007669"/>
    <property type="project" value="TreeGrafter"/>
</dbReference>
<dbReference type="GO" id="GO:0000127">
    <property type="term" value="C:transcription factor TFIIIC complex"/>
    <property type="evidence" value="ECO:0007669"/>
    <property type="project" value="InterPro"/>
</dbReference>
<gene>
    <name evidence="2" type="ORF">TAPDE_001781</name>
</gene>
<dbReference type="Proteomes" id="UP000013776">
    <property type="component" value="Unassembled WGS sequence"/>
</dbReference>
<comment type="caution">
    <text evidence="2">The sequence shown here is derived from an EMBL/GenBank/DDBJ whole genome shotgun (WGS) entry which is preliminary data.</text>
</comment>
<organism evidence="2 3">
    <name type="scientific">Taphrina deformans (strain PYCC 5710 / ATCC 11124 / CBS 356.35 / IMI 108563 / JCM 9778 / NBRC 8474)</name>
    <name type="common">Peach leaf curl fungus</name>
    <name type="synonym">Lalaria deformans</name>
    <dbReference type="NCBI Taxonomy" id="1097556"/>
    <lineage>
        <taxon>Eukaryota</taxon>
        <taxon>Fungi</taxon>
        <taxon>Dikarya</taxon>
        <taxon>Ascomycota</taxon>
        <taxon>Taphrinomycotina</taxon>
        <taxon>Taphrinomycetes</taxon>
        <taxon>Taphrinales</taxon>
        <taxon>Taphrinaceae</taxon>
        <taxon>Taphrina</taxon>
    </lineage>
</organism>
<dbReference type="InterPro" id="IPR042536">
    <property type="entry name" value="TFIIIC_tauA_Sfc1"/>
</dbReference>
<dbReference type="AlphaFoldDB" id="R4X8G8"/>
<dbReference type="Pfam" id="PF17682">
    <property type="entry name" value="Tau95_N"/>
    <property type="match status" value="1"/>
</dbReference>
<dbReference type="Gene3D" id="3.30.200.160">
    <property type="entry name" value="TFIIIC, subcomplex tauA, subunit Sfc1, barrel domain"/>
    <property type="match status" value="1"/>
</dbReference>
<dbReference type="GO" id="GO:0006384">
    <property type="term" value="P:transcription initiation at RNA polymerase III promoter"/>
    <property type="evidence" value="ECO:0007669"/>
    <property type="project" value="InterPro"/>
</dbReference>
<name>R4X8G8_TAPDE</name>
<evidence type="ECO:0000259" key="1">
    <source>
        <dbReference type="Pfam" id="PF17682"/>
    </source>
</evidence>
<sequence>MEYRCPTQTLLSIIHPGLVQDVERAIETIGGPQAMRKVADDPVTSVLELRFRPKDRFEHPIASCTAKVSNLLIKVQKEVTEKGIVRVQHEPIAAIKYSIRFRGM</sequence>
<dbReference type="OrthoDB" id="5598268at2759"/>
<dbReference type="PANTHER" id="PTHR13230:SF5">
    <property type="entry name" value="GENERAL TRANSCRIPTION FACTOR 3C POLYPEPTIDE 5"/>
    <property type="match status" value="1"/>
</dbReference>